<feature type="signal peptide" evidence="1">
    <location>
        <begin position="1"/>
        <end position="22"/>
    </location>
</feature>
<dbReference type="NCBIfam" id="NF045726">
    <property type="entry name" value="XXplasma_LP"/>
    <property type="match status" value="1"/>
</dbReference>
<dbReference type="InterPro" id="IPR054816">
    <property type="entry name" value="Lipoprotein_mollicutes-type_CS"/>
</dbReference>
<dbReference type="GO" id="GO:0016020">
    <property type="term" value="C:membrane"/>
    <property type="evidence" value="ECO:0007669"/>
    <property type="project" value="InterPro"/>
</dbReference>
<dbReference type="InterPro" id="IPR007880">
    <property type="entry name" value="Spiralin"/>
</dbReference>
<dbReference type="Proteomes" id="UP000323144">
    <property type="component" value="Chromosome"/>
</dbReference>
<evidence type="ECO:0008006" key="4">
    <source>
        <dbReference type="Google" id="ProtNLM"/>
    </source>
</evidence>
<dbReference type="PROSITE" id="PS51257">
    <property type="entry name" value="PROKAR_LIPOPROTEIN"/>
    <property type="match status" value="1"/>
</dbReference>
<evidence type="ECO:0000313" key="3">
    <source>
        <dbReference type="Proteomes" id="UP000323144"/>
    </source>
</evidence>
<feature type="chain" id="PRO_5023012677" description="Lipoprotein" evidence="1">
    <location>
        <begin position="23"/>
        <end position="230"/>
    </location>
</feature>
<dbReference type="Pfam" id="PF05215">
    <property type="entry name" value="Spiralin"/>
    <property type="match status" value="1"/>
</dbReference>
<dbReference type="NCBIfam" id="NF038029">
    <property type="entry name" value="LP_plasma"/>
    <property type="match status" value="1"/>
</dbReference>
<protein>
    <recommendedName>
        <fullName evidence="4">Lipoprotein</fullName>
    </recommendedName>
</protein>
<gene>
    <name evidence="2" type="ORF">SCHIN_v1c07130</name>
</gene>
<name>A0A5B9Y419_9MOLU</name>
<dbReference type="KEGG" id="schi:SCHIN_v1c07130"/>
<evidence type="ECO:0000313" key="2">
    <source>
        <dbReference type="EMBL" id="QEH61908.1"/>
    </source>
</evidence>
<dbReference type="EMBL" id="CP043026">
    <property type="protein sequence ID" value="QEH61908.1"/>
    <property type="molecule type" value="Genomic_DNA"/>
</dbReference>
<keyword evidence="1" id="KW-0732">Signal</keyword>
<organism evidence="2 3">
    <name type="scientific">Spiroplasma chinense</name>
    <dbReference type="NCBI Taxonomy" id="216932"/>
    <lineage>
        <taxon>Bacteria</taxon>
        <taxon>Bacillati</taxon>
        <taxon>Mycoplasmatota</taxon>
        <taxon>Mollicutes</taxon>
        <taxon>Entomoplasmatales</taxon>
        <taxon>Spiroplasmataceae</taxon>
        <taxon>Spiroplasma</taxon>
    </lineage>
</organism>
<reference evidence="2 3" key="1">
    <citation type="submission" date="2019-08" db="EMBL/GenBank/DDBJ databases">
        <title>Complete genome sequence of Spiroplasma chinense CCH (DSM 19755).</title>
        <authorList>
            <person name="Shen H.-Y."/>
            <person name="Lin Y.-C."/>
            <person name="Chou L."/>
            <person name="Kuo C.-H."/>
        </authorList>
    </citation>
    <scope>NUCLEOTIDE SEQUENCE [LARGE SCALE GENOMIC DNA]</scope>
    <source>
        <strain evidence="2 3">CCH</strain>
    </source>
</reference>
<sequence>MKKLLGILGAMGLVASTGSVVVACGGDKDTTKATKISINAAGDAQESEVTISAFVEGKTTGEASSSSTTSILNVTSPTFSKDVLKGNVKFELKDKDAVRAAEVKETITFKYNDAVVATFEVTVAKSATTPAPEAKKDLATITGDDLVLAAGDMDEAAAKAAAIAKINAKLEITVVETTDVTFDGFVKAEAAVDASEGVEAKPEVKGTIVVKAVEASTLVSGTVTFTWSIA</sequence>
<dbReference type="RefSeq" id="WP_166508285.1">
    <property type="nucleotide sequence ID" value="NZ_CP043026.1"/>
</dbReference>
<dbReference type="AlphaFoldDB" id="A0A5B9Y419"/>
<keyword evidence="3" id="KW-1185">Reference proteome</keyword>
<proteinExistence type="predicted"/>
<evidence type="ECO:0000256" key="1">
    <source>
        <dbReference type="SAM" id="SignalP"/>
    </source>
</evidence>
<accession>A0A5B9Y419</accession>